<reference evidence="4 5" key="1">
    <citation type="journal article" date="2019" name="Gigascience">
        <title>Whole-genome sequence of the oriental lung fluke Paragonimus westermani.</title>
        <authorList>
            <person name="Oey H."/>
            <person name="Zakrzewski M."/>
            <person name="Narain K."/>
            <person name="Devi K.R."/>
            <person name="Agatsuma T."/>
            <person name="Nawaratna S."/>
            <person name="Gobert G.N."/>
            <person name="Jones M.K."/>
            <person name="Ragan M.A."/>
            <person name="McManus D.P."/>
            <person name="Krause L."/>
        </authorList>
    </citation>
    <scope>NUCLEOTIDE SEQUENCE [LARGE SCALE GENOMIC DNA]</scope>
    <source>
        <strain evidence="4 5">IND2009</strain>
    </source>
</reference>
<keyword evidence="4" id="KW-0418">Kinase</keyword>
<dbReference type="AlphaFoldDB" id="A0A5J4N6J6"/>
<feature type="domain" description="Hepatocyte growth factor-regulated tyrosine kinase substrate helical" evidence="3">
    <location>
        <begin position="233"/>
        <end position="327"/>
    </location>
</feature>
<dbReference type="Pfam" id="PF12210">
    <property type="entry name" value="Hrs_helical"/>
    <property type="match status" value="1"/>
</dbReference>
<accession>A0A5J4N6J6</accession>
<dbReference type="GO" id="GO:0043130">
    <property type="term" value="F:ubiquitin binding"/>
    <property type="evidence" value="ECO:0007669"/>
    <property type="project" value="TreeGrafter"/>
</dbReference>
<feature type="coiled-coil region" evidence="1">
    <location>
        <begin position="293"/>
        <end position="323"/>
    </location>
</feature>
<keyword evidence="4" id="KW-0808">Transferase</keyword>
<dbReference type="InterPro" id="IPR024641">
    <property type="entry name" value="HRS_helical"/>
</dbReference>
<evidence type="ECO:0000259" key="3">
    <source>
        <dbReference type="Pfam" id="PF12210"/>
    </source>
</evidence>
<keyword evidence="1" id="KW-0175">Coiled coil</keyword>
<name>A0A5J4N6J6_9TREM</name>
<evidence type="ECO:0000313" key="5">
    <source>
        <dbReference type="Proteomes" id="UP000324629"/>
    </source>
</evidence>
<dbReference type="PANTHER" id="PTHR46275:SF1">
    <property type="entry name" value="HEPATOCYTE GROWTH FACTOR-REGULATED TYROSINE KINASE SUBSTRATE"/>
    <property type="match status" value="1"/>
</dbReference>
<proteinExistence type="predicted"/>
<feature type="compositionally biased region" description="Polar residues" evidence="2">
    <location>
        <begin position="475"/>
        <end position="492"/>
    </location>
</feature>
<feature type="compositionally biased region" description="Polar residues" evidence="2">
    <location>
        <begin position="97"/>
        <end position="111"/>
    </location>
</feature>
<feature type="compositionally biased region" description="Basic and acidic residues" evidence="2">
    <location>
        <begin position="87"/>
        <end position="96"/>
    </location>
</feature>
<protein>
    <submittedName>
        <fullName evidence="4">Hepatocyte growth factor-regulated tyrosine kinase substrate</fullName>
    </submittedName>
</protein>
<dbReference type="EMBL" id="QNGE01007186">
    <property type="protein sequence ID" value="KAA3671145.1"/>
    <property type="molecule type" value="Genomic_DNA"/>
</dbReference>
<evidence type="ECO:0000256" key="1">
    <source>
        <dbReference type="SAM" id="Coils"/>
    </source>
</evidence>
<feature type="region of interest" description="Disordered" evidence="2">
    <location>
        <begin position="459"/>
        <end position="570"/>
    </location>
</feature>
<dbReference type="Gene3D" id="1.20.5.1940">
    <property type="match status" value="1"/>
</dbReference>
<dbReference type="PANTHER" id="PTHR46275">
    <property type="entry name" value="HEPATOCYTE GROWTH FACTOR-REGULATED TYROSINE KINASE SUBSTRATE"/>
    <property type="match status" value="1"/>
</dbReference>
<dbReference type="CDD" id="cd21387">
    <property type="entry name" value="GAT_Hrs"/>
    <property type="match status" value="1"/>
</dbReference>
<dbReference type="InterPro" id="IPR017073">
    <property type="entry name" value="HGS/VPS27"/>
</dbReference>
<dbReference type="GO" id="GO:0032456">
    <property type="term" value="P:endocytic recycling"/>
    <property type="evidence" value="ECO:0007669"/>
    <property type="project" value="TreeGrafter"/>
</dbReference>
<comment type="caution">
    <text evidence="4">The sequence shown here is derived from an EMBL/GenBank/DDBJ whole genome shotgun (WGS) entry which is preliminary data.</text>
</comment>
<evidence type="ECO:0000313" key="4">
    <source>
        <dbReference type="EMBL" id="KAA3671145.1"/>
    </source>
</evidence>
<dbReference type="GO" id="GO:0005769">
    <property type="term" value="C:early endosome"/>
    <property type="evidence" value="ECO:0007669"/>
    <property type="project" value="TreeGrafter"/>
</dbReference>
<feature type="compositionally biased region" description="Low complexity" evidence="2">
    <location>
        <begin position="539"/>
        <end position="554"/>
    </location>
</feature>
<sequence>MDTRHHVMITQLFAVFFRILDKLSNSVHPLQVPVADTVRILQPVFIPPYSDIHSVQAQRERQRRERELETREAEELELALALSASEAESKERERRGTNLTSQKPIEPNTTHAGAHVERGPLQLLPVLDTTDMDPELARYLNRHYWENRANAISQAASKANHEASHAASMPQPSAPIYSSPVPLRVQSPTQIGVNHAVNVVSDVVVRSGNENNTHAAGLTLPGVPELMTSKQEEFLSALRASIEFFVNRLQSNSLRGRSIANDTTVQALFLTLHEMHPQLLQCKQGLEDRRAYFEGLQDKLTQLREAREALDALRQEHVARRQLKEQEAARLRQLQMMQKLELMRQQKRVALEYQRRMAMEQTIQYQQQYLQQQQHFKSPPFPSSIDPSTGLPMTVPLGTSYPMTYPNYPMVGLTPPAYDHVTGVYEAGGGQAGVDPTGSYYQGTQSQNQPIYAYPSQIQGIHQPPSQSSAAYSSTEPYSMQQLETALTSSAEPLQPYHQPPSGTPHHLATPMGAVSSDRPSDPVQQTYTELPGVSHSVPQTTSSSAPALSPSQTHQGGSSSAEEQLISFD</sequence>
<evidence type="ECO:0000256" key="2">
    <source>
        <dbReference type="SAM" id="MobiDB-lite"/>
    </source>
</evidence>
<keyword evidence="5" id="KW-1185">Reference proteome</keyword>
<dbReference type="Proteomes" id="UP000324629">
    <property type="component" value="Unassembled WGS sequence"/>
</dbReference>
<dbReference type="GO" id="GO:0016301">
    <property type="term" value="F:kinase activity"/>
    <property type="evidence" value="ECO:0007669"/>
    <property type="project" value="UniProtKB-KW"/>
</dbReference>
<feature type="region of interest" description="Disordered" evidence="2">
    <location>
        <begin position="81"/>
        <end position="117"/>
    </location>
</feature>
<dbReference type="GO" id="GO:0031623">
    <property type="term" value="P:receptor internalization"/>
    <property type="evidence" value="ECO:0007669"/>
    <property type="project" value="TreeGrafter"/>
</dbReference>
<feature type="compositionally biased region" description="Low complexity" evidence="2">
    <location>
        <begin position="463"/>
        <end position="474"/>
    </location>
</feature>
<gene>
    <name evidence="4" type="ORF">DEA37_0001094</name>
</gene>
<organism evidence="4 5">
    <name type="scientific">Paragonimus westermani</name>
    <dbReference type="NCBI Taxonomy" id="34504"/>
    <lineage>
        <taxon>Eukaryota</taxon>
        <taxon>Metazoa</taxon>
        <taxon>Spiralia</taxon>
        <taxon>Lophotrochozoa</taxon>
        <taxon>Platyhelminthes</taxon>
        <taxon>Trematoda</taxon>
        <taxon>Digenea</taxon>
        <taxon>Plagiorchiida</taxon>
        <taxon>Troglotremata</taxon>
        <taxon>Troglotrematidae</taxon>
        <taxon>Paragonimus</taxon>
    </lineage>
</organism>